<reference evidence="2" key="1">
    <citation type="submission" date="2016-10" db="EMBL/GenBank/DDBJ databases">
        <authorList>
            <person name="de Groot N.N."/>
        </authorList>
    </citation>
    <scope>NUCLEOTIDE SEQUENCE [LARGE SCALE GENOMIC DNA]</scope>
    <source>
        <strain evidence="2">DSM 15758</strain>
    </source>
</reference>
<dbReference type="Proteomes" id="UP000183046">
    <property type="component" value="Unassembled WGS sequence"/>
</dbReference>
<accession>A0A1G5PH68</accession>
<dbReference type="AlphaFoldDB" id="A0A1G5PH68"/>
<name>A0A1G5PH68_9PSED</name>
<dbReference type="EMBL" id="FMWB01000036">
    <property type="protein sequence ID" value="SCZ48845.1"/>
    <property type="molecule type" value="Genomic_DNA"/>
</dbReference>
<sequence length="156" mass="16510">MIVTLYFALAPADQNEFEQADTQWWAGQALSGLSAAAASLGISGAFEAVQASFGKLAAGSVDPEYEVEKVVMLIALKVALEEPSNLTLSDDTGATLEPARPDGWDLVLQRVCNLTDASMPKWRDALVTLGVMPRPMDLSSLVVADVAAAGEMAFCF</sequence>
<gene>
    <name evidence="1" type="ORF">SAMN05216279_13616</name>
</gene>
<evidence type="ECO:0000313" key="1">
    <source>
        <dbReference type="EMBL" id="SCZ48845.1"/>
    </source>
</evidence>
<evidence type="ECO:0000313" key="2">
    <source>
        <dbReference type="Proteomes" id="UP000183046"/>
    </source>
</evidence>
<protein>
    <submittedName>
        <fullName evidence="1">Uncharacterized protein</fullName>
    </submittedName>
</protein>
<comment type="caution">
    <text evidence="1">The sequence shown here is derived from an EMBL/GenBank/DDBJ whole genome shotgun (WGS) entry which is preliminary data.</text>
</comment>
<proteinExistence type="predicted"/>
<organism evidence="1 2">
    <name type="scientific">Pseudomonas oryzihabitans</name>
    <dbReference type="NCBI Taxonomy" id="47885"/>
    <lineage>
        <taxon>Bacteria</taxon>
        <taxon>Pseudomonadati</taxon>
        <taxon>Pseudomonadota</taxon>
        <taxon>Gammaproteobacteria</taxon>
        <taxon>Pseudomonadales</taxon>
        <taxon>Pseudomonadaceae</taxon>
        <taxon>Pseudomonas</taxon>
    </lineage>
</organism>